<dbReference type="Gene3D" id="2.60.260.40">
    <property type="entry name" value="q5lls5 like domains"/>
    <property type="match status" value="1"/>
</dbReference>
<feature type="domain" description="Zinc finger CHCC-type" evidence="2">
    <location>
        <begin position="98"/>
        <end position="134"/>
    </location>
</feature>
<dbReference type="AlphaFoldDB" id="A0A0C9YUB7"/>
<evidence type="ECO:0000256" key="1">
    <source>
        <dbReference type="SAM" id="MobiDB-lite"/>
    </source>
</evidence>
<reference evidence="3 4" key="1">
    <citation type="submission" date="2014-04" db="EMBL/GenBank/DDBJ databases">
        <authorList>
            <consortium name="DOE Joint Genome Institute"/>
            <person name="Kuo A."/>
            <person name="Kohler A."/>
            <person name="Costa M.D."/>
            <person name="Nagy L.G."/>
            <person name="Floudas D."/>
            <person name="Copeland A."/>
            <person name="Barry K.W."/>
            <person name="Cichocki N."/>
            <person name="Veneault-Fourrey C."/>
            <person name="LaButti K."/>
            <person name="Lindquist E.A."/>
            <person name="Lipzen A."/>
            <person name="Lundell T."/>
            <person name="Morin E."/>
            <person name="Murat C."/>
            <person name="Sun H."/>
            <person name="Tunlid A."/>
            <person name="Henrissat B."/>
            <person name="Grigoriev I.V."/>
            <person name="Hibbett D.S."/>
            <person name="Martin F."/>
            <person name="Nordberg H.P."/>
            <person name="Cantor M.N."/>
            <person name="Hua S.X."/>
        </authorList>
    </citation>
    <scope>NUCLEOTIDE SEQUENCE [LARGE SCALE GENOMIC DNA]</scope>
    <source>
        <strain evidence="3 4">441</strain>
    </source>
</reference>
<evidence type="ECO:0000259" key="2">
    <source>
        <dbReference type="Pfam" id="PF10276"/>
    </source>
</evidence>
<dbReference type="OrthoDB" id="307899at2759"/>
<dbReference type="EMBL" id="KN833692">
    <property type="protein sequence ID" value="KIK28550.1"/>
    <property type="molecule type" value="Genomic_DNA"/>
</dbReference>
<organism evidence="3 4">
    <name type="scientific">Pisolithus microcarpus 441</name>
    <dbReference type="NCBI Taxonomy" id="765257"/>
    <lineage>
        <taxon>Eukaryota</taxon>
        <taxon>Fungi</taxon>
        <taxon>Dikarya</taxon>
        <taxon>Basidiomycota</taxon>
        <taxon>Agaricomycotina</taxon>
        <taxon>Agaricomycetes</taxon>
        <taxon>Agaricomycetidae</taxon>
        <taxon>Boletales</taxon>
        <taxon>Sclerodermatineae</taxon>
        <taxon>Pisolithaceae</taxon>
        <taxon>Pisolithus</taxon>
    </lineage>
</organism>
<dbReference type="STRING" id="765257.A0A0C9YUB7"/>
<dbReference type="FunFam" id="2.60.260.40:FF:000003">
    <property type="entry name" value="NADH dehydrogenase [ubiquinone] iron-sulfur protein 6, mitochondrial"/>
    <property type="match status" value="1"/>
</dbReference>
<feature type="region of interest" description="Disordered" evidence="1">
    <location>
        <begin position="13"/>
        <end position="70"/>
    </location>
</feature>
<dbReference type="PANTHER" id="PTHR13156">
    <property type="entry name" value="NADH-UBIQUINONE OXIDOREDUCTASE 13 KD-A SUBUNIT"/>
    <property type="match status" value="1"/>
</dbReference>
<evidence type="ECO:0000313" key="3">
    <source>
        <dbReference type="EMBL" id="KIK28550.1"/>
    </source>
</evidence>
<keyword evidence="4" id="KW-1185">Reference proteome</keyword>
<sequence length="144" mass="15476">MFSRRVVARALRPCTLRRASSTKAPVTTSSPPAPAEDTPPSGIAPQAPNYPTPWSTSQRPRPAARSGPRFEQTAMELQPNPLSAMELIANEPVRIVQGRKAVCDGGGGALGHPKIFINLDKPGPHTCGYCGLQFEQVVHHGHEH</sequence>
<proteinExistence type="predicted"/>
<gene>
    <name evidence="3" type="ORF">PISMIDRAFT_7539</name>
</gene>
<protein>
    <recommendedName>
        <fullName evidence="2">Zinc finger CHCC-type domain-containing protein</fullName>
    </recommendedName>
</protein>
<name>A0A0C9YUB7_9AGAM</name>
<dbReference type="GO" id="GO:0005739">
    <property type="term" value="C:mitochondrion"/>
    <property type="evidence" value="ECO:0007669"/>
    <property type="project" value="GOC"/>
</dbReference>
<dbReference type="PANTHER" id="PTHR13156:SF0">
    <property type="entry name" value="NADH DEHYDROGENASE [UBIQUINONE] IRON-SULFUR PROTEIN 6, MITOCHONDRIAL"/>
    <property type="match status" value="1"/>
</dbReference>
<dbReference type="Pfam" id="PF10276">
    <property type="entry name" value="zf-CHCC"/>
    <property type="match status" value="1"/>
</dbReference>
<accession>A0A0C9YUB7</accession>
<dbReference type="GO" id="GO:0006120">
    <property type="term" value="P:mitochondrial electron transport, NADH to ubiquinone"/>
    <property type="evidence" value="ECO:0007669"/>
    <property type="project" value="TreeGrafter"/>
</dbReference>
<reference evidence="4" key="2">
    <citation type="submission" date="2015-01" db="EMBL/GenBank/DDBJ databases">
        <title>Evolutionary Origins and Diversification of the Mycorrhizal Mutualists.</title>
        <authorList>
            <consortium name="DOE Joint Genome Institute"/>
            <consortium name="Mycorrhizal Genomics Consortium"/>
            <person name="Kohler A."/>
            <person name="Kuo A."/>
            <person name="Nagy L.G."/>
            <person name="Floudas D."/>
            <person name="Copeland A."/>
            <person name="Barry K.W."/>
            <person name="Cichocki N."/>
            <person name="Veneault-Fourrey C."/>
            <person name="LaButti K."/>
            <person name="Lindquist E.A."/>
            <person name="Lipzen A."/>
            <person name="Lundell T."/>
            <person name="Morin E."/>
            <person name="Murat C."/>
            <person name="Riley R."/>
            <person name="Ohm R."/>
            <person name="Sun H."/>
            <person name="Tunlid A."/>
            <person name="Henrissat B."/>
            <person name="Grigoriev I.V."/>
            <person name="Hibbett D.S."/>
            <person name="Martin F."/>
        </authorList>
    </citation>
    <scope>NUCLEOTIDE SEQUENCE [LARGE SCALE GENOMIC DNA]</scope>
    <source>
        <strain evidence="4">441</strain>
    </source>
</reference>
<dbReference type="Proteomes" id="UP000054018">
    <property type="component" value="Unassembled WGS sequence"/>
</dbReference>
<feature type="compositionally biased region" description="Low complexity" evidence="1">
    <location>
        <begin position="19"/>
        <end position="30"/>
    </location>
</feature>
<dbReference type="InterPro" id="IPR019401">
    <property type="entry name" value="Znf_CHCC"/>
</dbReference>
<evidence type="ECO:0000313" key="4">
    <source>
        <dbReference type="Proteomes" id="UP000054018"/>
    </source>
</evidence>
<dbReference type="HOGENOM" id="CLU_083053_1_0_1"/>